<dbReference type="Pfam" id="PF00583">
    <property type="entry name" value="Acetyltransf_1"/>
    <property type="match status" value="1"/>
</dbReference>
<dbReference type="RefSeq" id="WP_245710892.1">
    <property type="nucleotide sequence ID" value="NZ_FNPF01000013.1"/>
</dbReference>
<gene>
    <name evidence="4" type="ORF">SAMN05444340_1133</name>
</gene>
<evidence type="ECO:0000313" key="5">
    <source>
        <dbReference type="Proteomes" id="UP000199286"/>
    </source>
</evidence>
<evidence type="ECO:0000313" key="4">
    <source>
        <dbReference type="EMBL" id="SDY63682.1"/>
    </source>
</evidence>
<dbReference type="PROSITE" id="PS51186">
    <property type="entry name" value="GNAT"/>
    <property type="match status" value="1"/>
</dbReference>
<reference evidence="4 5" key="1">
    <citation type="submission" date="2016-10" db="EMBL/GenBank/DDBJ databases">
        <authorList>
            <person name="de Groot N.N."/>
        </authorList>
    </citation>
    <scope>NUCLEOTIDE SEQUENCE [LARGE SCALE GENOMIC DNA]</scope>
    <source>
        <strain evidence="4 5">DSM 26880</strain>
    </source>
</reference>
<keyword evidence="1" id="KW-0808">Transferase</keyword>
<keyword evidence="2" id="KW-0012">Acyltransferase</keyword>
<feature type="domain" description="N-acetyltransferase" evidence="3">
    <location>
        <begin position="12"/>
        <end position="161"/>
    </location>
</feature>
<dbReference type="EMBL" id="FNPF01000013">
    <property type="protein sequence ID" value="SDY63682.1"/>
    <property type="molecule type" value="Genomic_DNA"/>
</dbReference>
<proteinExistence type="predicted"/>
<sequence length="161" mass="17828">MAKASLMNASPMKIRAARRDDLRALLALYADDGFGRTREAATSGADYERAFHAIAADANHLPIVGKVDVEIVATLLLSFLPGPSRSGAWRAQIEGKRVSAPLRGRGWGKQRRGWAITKARRRGCELVQLTSDRRRSAAHRFYEDVGFEATHHGFKTTLDIQ</sequence>
<evidence type="ECO:0000256" key="1">
    <source>
        <dbReference type="ARBA" id="ARBA00022679"/>
    </source>
</evidence>
<dbReference type="PANTHER" id="PTHR43877">
    <property type="entry name" value="AMINOALKYLPHOSPHONATE N-ACETYLTRANSFERASE-RELATED-RELATED"/>
    <property type="match status" value="1"/>
</dbReference>
<evidence type="ECO:0000256" key="2">
    <source>
        <dbReference type="ARBA" id="ARBA00023315"/>
    </source>
</evidence>
<dbReference type="Gene3D" id="3.40.630.30">
    <property type="match status" value="1"/>
</dbReference>
<protein>
    <submittedName>
        <fullName evidence="4">Ribosomal protein S18 acetylase RimI</fullName>
    </submittedName>
</protein>
<name>A0A1H3LGT8_9RHOB</name>
<accession>A0A1H3LGT8</accession>
<evidence type="ECO:0000259" key="3">
    <source>
        <dbReference type="PROSITE" id="PS51186"/>
    </source>
</evidence>
<dbReference type="STRING" id="321339.SAMN05444340_1133"/>
<keyword evidence="4" id="KW-0689">Ribosomal protein</keyword>
<dbReference type="SUPFAM" id="SSF55729">
    <property type="entry name" value="Acyl-CoA N-acyltransferases (Nat)"/>
    <property type="match status" value="1"/>
</dbReference>
<organism evidence="4 5">
    <name type="scientific">Citreimonas salinaria</name>
    <dbReference type="NCBI Taxonomy" id="321339"/>
    <lineage>
        <taxon>Bacteria</taxon>
        <taxon>Pseudomonadati</taxon>
        <taxon>Pseudomonadota</taxon>
        <taxon>Alphaproteobacteria</taxon>
        <taxon>Rhodobacterales</taxon>
        <taxon>Roseobacteraceae</taxon>
        <taxon>Citreimonas</taxon>
    </lineage>
</organism>
<dbReference type="AlphaFoldDB" id="A0A1H3LGT8"/>
<dbReference type="Proteomes" id="UP000199286">
    <property type="component" value="Unassembled WGS sequence"/>
</dbReference>
<keyword evidence="5" id="KW-1185">Reference proteome</keyword>
<dbReference type="GO" id="GO:0005840">
    <property type="term" value="C:ribosome"/>
    <property type="evidence" value="ECO:0007669"/>
    <property type="project" value="UniProtKB-KW"/>
</dbReference>
<dbReference type="InterPro" id="IPR000182">
    <property type="entry name" value="GNAT_dom"/>
</dbReference>
<dbReference type="GO" id="GO:0016747">
    <property type="term" value="F:acyltransferase activity, transferring groups other than amino-acyl groups"/>
    <property type="evidence" value="ECO:0007669"/>
    <property type="project" value="InterPro"/>
</dbReference>
<keyword evidence="4" id="KW-0687">Ribonucleoprotein</keyword>
<dbReference type="InterPro" id="IPR050832">
    <property type="entry name" value="Bact_Acetyltransf"/>
</dbReference>
<dbReference type="InterPro" id="IPR016181">
    <property type="entry name" value="Acyl_CoA_acyltransferase"/>
</dbReference>